<dbReference type="SMART" id="SM00432">
    <property type="entry name" value="MADS"/>
    <property type="match status" value="1"/>
</dbReference>
<dbReference type="CDD" id="cd00265">
    <property type="entry name" value="MADS_MEF2_like"/>
    <property type="match status" value="1"/>
</dbReference>
<dbReference type="Gene3D" id="3.40.1810.10">
    <property type="entry name" value="Transcription factor, MADS-box"/>
    <property type="match status" value="1"/>
</dbReference>
<keyword evidence="4" id="KW-0804">Transcription</keyword>
<dbReference type="PROSITE" id="PS51297">
    <property type="entry name" value="K_BOX"/>
    <property type="match status" value="1"/>
</dbReference>
<reference evidence="9" key="1">
    <citation type="submission" date="2021-01" db="EMBL/GenBank/DDBJ databases">
        <title>Adiantum capillus-veneris genome.</title>
        <authorList>
            <person name="Fang Y."/>
            <person name="Liao Q."/>
        </authorList>
    </citation>
    <scope>NUCLEOTIDE SEQUENCE</scope>
    <source>
        <strain evidence="9">H3</strain>
        <tissue evidence="9">Leaf</tissue>
    </source>
</reference>
<keyword evidence="5" id="KW-0539">Nucleus</keyword>
<evidence type="ECO:0000259" key="7">
    <source>
        <dbReference type="PROSITE" id="PS50066"/>
    </source>
</evidence>
<keyword evidence="10" id="KW-1185">Reference proteome</keyword>
<feature type="domain" description="K-box" evidence="8">
    <location>
        <begin position="119"/>
        <end position="213"/>
    </location>
</feature>
<dbReference type="PROSITE" id="PS50066">
    <property type="entry name" value="MADS_BOX_2"/>
    <property type="match status" value="1"/>
</dbReference>
<dbReference type="InterPro" id="IPR002100">
    <property type="entry name" value="TF_MADSbox"/>
</dbReference>
<dbReference type="PRINTS" id="PR00404">
    <property type="entry name" value="MADSDOMAIN"/>
</dbReference>
<keyword evidence="3" id="KW-0238">DNA-binding</keyword>
<feature type="non-terminal residue" evidence="9">
    <location>
        <position position="1"/>
    </location>
</feature>
<dbReference type="AlphaFoldDB" id="A0A9D4ZPJ8"/>
<dbReference type="GO" id="GO:0045944">
    <property type="term" value="P:positive regulation of transcription by RNA polymerase II"/>
    <property type="evidence" value="ECO:0007669"/>
    <property type="project" value="InterPro"/>
</dbReference>
<dbReference type="SUPFAM" id="SSF55455">
    <property type="entry name" value="SRF-like"/>
    <property type="match status" value="1"/>
</dbReference>
<protein>
    <submittedName>
        <fullName evidence="9">Uncharacterized protein</fullName>
    </submittedName>
</protein>
<dbReference type="GO" id="GO:0003700">
    <property type="term" value="F:DNA-binding transcription factor activity"/>
    <property type="evidence" value="ECO:0007669"/>
    <property type="project" value="InterPro"/>
</dbReference>
<dbReference type="GO" id="GO:0005634">
    <property type="term" value="C:nucleus"/>
    <property type="evidence" value="ECO:0007669"/>
    <property type="project" value="UniProtKB-SubCell"/>
</dbReference>
<dbReference type="GO" id="GO:0000977">
    <property type="term" value="F:RNA polymerase II transcription regulatory region sequence-specific DNA binding"/>
    <property type="evidence" value="ECO:0007669"/>
    <property type="project" value="InterPro"/>
</dbReference>
<feature type="domain" description="MADS-box" evidence="7">
    <location>
        <begin position="33"/>
        <end position="93"/>
    </location>
</feature>
<evidence type="ECO:0000256" key="3">
    <source>
        <dbReference type="ARBA" id="ARBA00023125"/>
    </source>
</evidence>
<dbReference type="InterPro" id="IPR050142">
    <property type="entry name" value="MADS-box/MEF2_TF"/>
</dbReference>
<dbReference type="InterPro" id="IPR033896">
    <property type="entry name" value="MEF2-like_N"/>
</dbReference>
<name>A0A9D4ZPJ8_ADICA</name>
<accession>A0A9D4ZPJ8</accession>
<evidence type="ECO:0000256" key="5">
    <source>
        <dbReference type="ARBA" id="ARBA00023242"/>
    </source>
</evidence>
<feature type="compositionally biased region" description="Basic and acidic residues" evidence="6">
    <location>
        <begin position="264"/>
        <end position="282"/>
    </location>
</feature>
<evidence type="ECO:0000313" key="10">
    <source>
        <dbReference type="Proteomes" id="UP000886520"/>
    </source>
</evidence>
<evidence type="ECO:0000256" key="6">
    <source>
        <dbReference type="SAM" id="MobiDB-lite"/>
    </source>
</evidence>
<dbReference type="Pfam" id="PF00319">
    <property type="entry name" value="SRF-TF"/>
    <property type="match status" value="1"/>
</dbReference>
<comment type="subcellular location">
    <subcellularLocation>
        <location evidence="1">Nucleus</location>
    </subcellularLocation>
</comment>
<dbReference type="Pfam" id="PF01486">
    <property type="entry name" value="K-box"/>
    <property type="match status" value="1"/>
</dbReference>
<proteinExistence type="predicted"/>
<feature type="region of interest" description="Disordered" evidence="6">
    <location>
        <begin position="247"/>
        <end position="282"/>
    </location>
</feature>
<evidence type="ECO:0000313" key="9">
    <source>
        <dbReference type="EMBL" id="KAI5080425.1"/>
    </source>
</evidence>
<evidence type="ECO:0000259" key="8">
    <source>
        <dbReference type="PROSITE" id="PS51297"/>
    </source>
</evidence>
<dbReference type="EMBL" id="JABFUD020000004">
    <property type="protein sequence ID" value="KAI5080425.1"/>
    <property type="molecule type" value="Genomic_DNA"/>
</dbReference>
<evidence type="ECO:0000256" key="4">
    <source>
        <dbReference type="ARBA" id="ARBA00023163"/>
    </source>
</evidence>
<keyword evidence="2" id="KW-0805">Transcription regulation</keyword>
<evidence type="ECO:0000256" key="2">
    <source>
        <dbReference type="ARBA" id="ARBA00023015"/>
    </source>
</evidence>
<dbReference type="PANTHER" id="PTHR48019">
    <property type="entry name" value="SERUM RESPONSE FACTOR HOMOLOG"/>
    <property type="match status" value="1"/>
</dbReference>
<dbReference type="InterPro" id="IPR036879">
    <property type="entry name" value="TF_MADSbox_sf"/>
</dbReference>
<dbReference type="Proteomes" id="UP000886520">
    <property type="component" value="Chromosome 4"/>
</dbReference>
<organism evidence="9 10">
    <name type="scientific">Adiantum capillus-veneris</name>
    <name type="common">Maidenhair fern</name>
    <dbReference type="NCBI Taxonomy" id="13818"/>
    <lineage>
        <taxon>Eukaryota</taxon>
        <taxon>Viridiplantae</taxon>
        <taxon>Streptophyta</taxon>
        <taxon>Embryophyta</taxon>
        <taxon>Tracheophyta</taxon>
        <taxon>Polypodiopsida</taxon>
        <taxon>Polypodiidae</taxon>
        <taxon>Polypodiales</taxon>
        <taxon>Pteridineae</taxon>
        <taxon>Pteridaceae</taxon>
        <taxon>Vittarioideae</taxon>
        <taxon>Adiantum</taxon>
    </lineage>
</organism>
<dbReference type="InterPro" id="IPR002487">
    <property type="entry name" value="TF_Kbox"/>
</dbReference>
<comment type="caution">
    <text evidence="9">The sequence shown here is derived from an EMBL/GenBank/DDBJ whole genome shotgun (WGS) entry which is preliminary data.</text>
</comment>
<dbReference type="GO" id="GO:0046983">
    <property type="term" value="F:protein dimerization activity"/>
    <property type="evidence" value="ECO:0007669"/>
    <property type="project" value="InterPro"/>
</dbReference>
<dbReference type="OrthoDB" id="1933443at2759"/>
<sequence>GAYTGAERGSCTFLVGVGLQQGLPLHLLSIVPMARRKIKIKRIENATTRQVTFSKRRGGLLKKAHDLSVLCDAEVGVIVFSSKGKLFQFAHPSMQSVMERYMKSCGHSESPENNSAGCSTHGDGDADRVTQFTEKLKSLQSILIGDDLEQLSSRDLIRLEQQIHDSLGRVRAKKEELFLEQLQEIKEKIATTRRAVTGNSNVLEKIVEFASSELTGSGNAGAGGHDKHACNGAPLMDASLFAERDSVAQNNQTAEGLPVAKRSRMTEDLNKSPPRSEEWSCD</sequence>
<dbReference type="FunFam" id="3.40.1810.10:FF:000003">
    <property type="entry name" value="MADS-box transcription factor MADS-MC"/>
    <property type="match status" value="1"/>
</dbReference>
<feature type="region of interest" description="Disordered" evidence="6">
    <location>
        <begin position="105"/>
        <end position="124"/>
    </location>
</feature>
<gene>
    <name evidence="9" type="ORF">GOP47_0003608</name>
</gene>
<evidence type="ECO:0000256" key="1">
    <source>
        <dbReference type="ARBA" id="ARBA00004123"/>
    </source>
</evidence>